<dbReference type="Proteomes" id="UP000655225">
    <property type="component" value="Unassembled WGS sequence"/>
</dbReference>
<comment type="caution">
    <text evidence="2">The sequence shown here is derived from an EMBL/GenBank/DDBJ whole genome shotgun (WGS) entry which is preliminary data.</text>
</comment>
<dbReference type="PANTHER" id="PTHR33699:SF2">
    <property type="entry name" value="PATHOGENIC TYPE III EFFECTOR AVIRULENCE FACTOR AVR AVRRPT-CLEAVAGE: CLEAVAGE SITE PROTEIN-RELATED"/>
    <property type="match status" value="1"/>
</dbReference>
<keyword evidence="3" id="KW-1185">Reference proteome</keyword>
<dbReference type="OrthoDB" id="755325at2759"/>
<protein>
    <submittedName>
        <fullName evidence="2">Uncharacterized protein</fullName>
    </submittedName>
</protein>
<name>A0A834YR60_TETSI</name>
<accession>A0A834YR60</accession>
<dbReference type="AlphaFoldDB" id="A0A834YR60"/>
<feature type="region of interest" description="Disordered" evidence="1">
    <location>
        <begin position="248"/>
        <end position="267"/>
    </location>
</feature>
<dbReference type="PANTHER" id="PTHR33699">
    <property type="entry name" value="EXPRESSED PROTEIN"/>
    <property type="match status" value="1"/>
</dbReference>
<proteinExistence type="predicted"/>
<dbReference type="EMBL" id="JABCRI010000014">
    <property type="protein sequence ID" value="KAF8393944.1"/>
    <property type="molecule type" value="Genomic_DNA"/>
</dbReference>
<evidence type="ECO:0000256" key="1">
    <source>
        <dbReference type="SAM" id="MobiDB-lite"/>
    </source>
</evidence>
<evidence type="ECO:0000313" key="3">
    <source>
        <dbReference type="Proteomes" id="UP000655225"/>
    </source>
</evidence>
<sequence>MGIGKRWNMEKKFLYCLHCKKLGHDESSYTTGFKARYNPRSIPKENEESLNLKDNDVGASKLLTKHWVVKQNAPKPINEDFTDSEGPIQIDQNDISNDKFPDLINRSDKLNRSPTSAPAGAQGYDNILVYAGEAAVHSSSSGIVLLHLVLKEWKRSQIPAFGNWDYANDLPITQYFESARQAGLLRYSSSVTERDLYLADNLYGDDLKKSRTVVLRGKTKGTERRYSNVKEKKRDGRICDVTEPPRKQTLHNHHHKVHQPNPPPRAPKAVDEDLYKIPPELLRTNPKRVEENVGFFFKMLNAHLRWLNLLKKPLLSLSLSHYIYFL</sequence>
<evidence type="ECO:0000313" key="2">
    <source>
        <dbReference type="EMBL" id="KAF8393944.1"/>
    </source>
</evidence>
<gene>
    <name evidence="2" type="ORF">HHK36_020146</name>
</gene>
<reference evidence="2 3" key="1">
    <citation type="submission" date="2020-04" db="EMBL/GenBank/DDBJ databases">
        <title>Plant Genome Project.</title>
        <authorList>
            <person name="Zhang R.-G."/>
        </authorList>
    </citation>
    <scope>NUCLEOTIDE SEQUENCE [LARGE SCALE GENOMIC DNA]</scope>
    <source>
        <strain evidence="2">YNK0</strain>
        <tissue evidence="2">Leaf</tissue>
    </source>
</reference>
<feature type="compositionally biased region" description="Basic residues" evidence="1">
    <location>
        <begin position="248"/>
        <end position="258"/>
    </location>
</feature>
<organism evidence="2 3">
    <name type="scientific">Tetracentron sinense</name>
    <name type="common">Spur-leaf</name>
    <dbReference type="NCBI Taxonomy" id="13715"/>
    <lineage>
        <taxon>Eukaryota</taxon>
        <taxon>Viridiplantae</taxon>
        <taxon>Streptophyta</taxon>
        <taxon>Embryophyta</taxon>
        <taxon>Tracheophyta</taxon>
        <taxon>Spermatophyta</taxon>
        <taxon>Magnoliopsida</taxon>
        <taxon>Trochodendrales</taxon>
        <taxon>Trochodendraceae</taxon>
        <taxon>Tetracentron</taxon>
    </lineage>
</organism>